<dbReference type="InterPro" id="IPR032675">
    <property type="entry name" value="LRR_dom_sf"/>
</dbReference>
<evidence type="ECO:0000313" key="4">
    <source>
        <dbReference type="EMBL" id="MBC8558919.1"/>
    </source>
</evidence>
<dbReference type="EMBL" id="JACRSV010000001">
    <property type="protein sequence ID" value="MBC8558919.1"/>
    <property type="molecule type" value="Genomic_DNA"/>
</dbReference>
<feature type="repeat" description="Cell wall-binding" evidence="2">
    <location>
        <begin position="287"/>
        <end position="306"/>
    </location>
</feature>
<dbReference type="PROSITE" id="PS51170">
    <property type="entry name" value="CW"/>
    <property type="match status" value="1"/>
</dbReference>
<organism evidence="4 5">
    <name type="scientific">Fumia xinanensis</name>
    <dbReference type="NCBI Taxonomy" id="2763659"/>
    <lineage>
        <taxon>Bacteria</taxon>
        <taxon>Bacillati</taxon>
        <taxon>Bacillota</taxon>
        <taxon>Clostridia</taxon>
        <taxon>Eubacteriales</taxon>
        <taxon>Oscillospiraceae</taxon>
        <taxon>Fumia</taxon>
    </lineage>
</organism>
<dbReference type="SUPFAM" id="SSF69360">
    <property type="entry name" value="Cell wall binding repeat"/>
    <property type="match status" value="1"/>
</dbReference>
<sequence>MKKIHKIGLAVLAACVCLCLAACGDSKDGFTWKVDDATKTITVEGIGILPEVDENKYPDEKYGDYTLIFGDGITGVSNSFRFGQYVMIGRSMNDITPLMSTDWYYTVSEENPFYASYEGALYTKDFAELLKYPRYKEPNDFHPGLVKIGNYAFYRYCGPYGEGGQVDTIIIPWGVTTVGNQIFGSPSTNIKYVIPDTVVRFGTASVDESGQGFYPIWVPSRNNSAAWDAWPGTGQMRLAYVENNYEALEYVPYHNIASYYDIQSNSLKKFEDGNGKTYYFDQYYNMVKGWKQVNGNWYFFNDYGAASVKTWLEKDGKQVFLDEDGVMATNRWVDWYGKSYYVGADGGMYINQETPDGYRVDGEGARIG</sequence>
<dbReference type="AlphaFoldDB" id="A0A926DZS3"/>
<name>A0A926DZS3_9FIRM</name>
<protein>
    <submittedName>
        <fullName evidence="4">Uncharacterized protein</fullName>
    </submittedName>
</protein>
<dbReference type="RefSeq" id="WP_249293817.1">
    <property type="nucleotide sequence ID" value="NZ_JACRSV010000001.1"/>
</dbReference>
<reference evidence="4" key="1">
    <citation type="submission" date="2020-08" db="EMBL/GenBank/DDBJ databases">
        <title>Genome public.</title>
        <authorList>
            <person name="Liu C."/>
            <person name="Sun Q."/>
        </authorList>
    </citation>
    <scope>NUCLEOTIDE SEQUENCE</scope>
    <source>
        <strain evidence="4">NSJ-33</strain>
    </source>
</reference>
<dbReference type="Gene3D" id="3.80.10.10">
    <property type="entry name" value="Ribonuclease Inhibitor"/>
    <property type="match status" value="1"/>
</dbReference>
<proteinExistence type="predicted"/>
<dbReference type="Gene3D" id="2.10.270.10">
    <property type="entry name" value="Cholin Binding"/>
    <property type="match status" value="2"/>
</dbReference>
<evidence type="ECO:0000313" key="5">
    <source>
        <dbReference type="Proteomes" id="UP000610760"/>
    </source>
</evidence>
<evidence type="ECO:0000256" key="1">
    <source>
        <dbReference type="ARBA" id="ARBA00022737"/>
    </source>
</evidence>
<accession>A0A926DZS3</accession>
<keyword evidence="1" id="KW-0677">Repeat</keyword>
<dbReference type="Proteomes" id="UP000610760">
    <property type="component" value="Unassembled WGS sequence"/>
</dbReference>
<feature type="chain" id="PRO_5038341379" evidence="3">
    <location>
        <begin position="22"/>
        <end position="368"/>
    </location>
</feature>
<keyword evidence="5" id="KW-1185">Reference proteome</keyword>
<keyword evidence="3" id="KW-0732">Signal</keyword>
<comment type="caution">
    <text evidence="4">The sequence shown here is derived from an EMBL/GenBank/DDBJ whole genome shotgun (WGS) entry which is preliminary data.</text>
</comment>
<feature type="signal peptide" evidence="3">
    <location>
        <begin position="1"/>
        <end position="21"/>
    </location>
</feature>
<evidence type="ECO:0000256" key="3">
    <source>
        <dbReference type="SAM" id="SignalP"/>
    </source>
</evidence>
<evidence type="ECO:0000256" key="2">
    <source>
        <dbReference type="PROSITE-ProRule" id="PRU00591"/>
    </source>
</evidence>
<dbReference type="Pfam" id="PF19085">
    <property type="entry name" value="Choline_bind_2"/>
    <property type="match status" value="1"/>
</dbReference>
<gene>
    <name evidence="4" type="ORF">H8710_02425</name>
</gene>
<dbReference type="InterPro" id="IPR018337">
    <property type="entry name" value="Cell_wall/Cho-bd_repeat"/>
</dbReference>